<dbReference type="Proteomes" id="UP001305414">
    <property type="component" value="Unassembled WGS sequence"/>
</dbReference>
<evidence type="ECO:0000313" key="1">
    <source>
        <dbReference type="EMBL" id="KAK5633258.1"/>
    </source>
</evidence>
<evidence type="ECO:0000313" key="2">
    <source>
        <dbReference type="Proteomes" id="UP001305414"/>
    </source>
</evidence>
<dbReference type="AlphaFoldDB" id="A0AAN7UU72"/>
<dbReference type="EMBL" id="JAWHQM010000031">
    <property type="protein sequence ID" value="KAK5633258.1"/>
    <property type="molecule type" value="Genomic_DNA"/>
</dbReference>
<organism evidence="1 2">
    <name type="scientific">Xylaria bambusicola</name>
    <dbReference type="NCBI Taxonomy" id="326684"/>
    <lineage>
        <taxon>Eukaryota</taxon>
        <taxon>Fungi</taxon>
        <taxon>Dikarya</taxon>
        <taxon>Ascomycota</taxon>
        <taxon>Pezizomycotina</taxon>
        <taxon>Sordariomycetes</taxon>
        <taxon>Xylariomycetidae</taxon>
        <taxon>Xylariales</taxon>
        <taxon>Xylariaceae</taxon>
        <taxon>Xylaria</taxon>
    </lineage>
</organism>
<accession>A0AAN7UU72</accession>
<proteinExistence type="predicted"/>
<protein>
    <submittedName>
        <fullName evidence="1">Uncharacterized protein</fullName>
    </submittedName>
</protein>
<comment type="caution">
    <text evidence="1">The sequence shown here is derived from an EMBL/GenBank/DDBJ whole genome shotgun (WGS) entry which is preliminary data.</text>
</comment>
<reference evidence="1 2" key="1">
    <citation type="submission" date="2023-10" db="EMBL/GenBank/DDBJ databases">
        <title>Draft genome sequence of Xylaria bambusicola isolate GMP-LS, the root and basal stem rot pathogen of sugarcane in Indonesia.</title>
        <authorList>
            <person name="Selvaraj P."/>
            <person name="Muralishankar V."/>
            <person name="Muruganantham S."/>
            <person name="Sp S."/>
            <person name="Haryani S."/>
            <person name="Lau K.J.X."/>
            <person name="Naqvi N.I."/>
        </authorList>
    </citation>
    <scope>NUCLEOTIDE SEQUENCE [LARGE SCALE GENOMIC DNA]</scope>
    <source>
        <strain evidence="1">GMP-LS</strain>
    </source>
</reference>
<gene>
    <name evidence="1" type="ORF">RRF57_008972</name>
</gene>
<keyword evidence="2" id="KW-1185">Reference proteome</keyword>
<name>A0AAN7UU72_9PEZI</name>
<sequence>MWRDIWPAEGKAASRIGMVVKSGMELDKKLAPWSLPHTLIQFNGSLSRICRYRHCDASDANQGSQVAEEPIRYSCDAVHYTMKICAKRHDHYNKGR</sequence>